<protein>
    <submittedName>
        <fullName evidence="2">Uncharacterized protein (TIGR02391 family)</fullName>
    </submittedName>
</protein>
<evidence type="ECO:0000313" key="2">
    <source>
        <dbReference type="EMBL" id="NYE19189.1"/>
    </source>
</evidence>
<keyword evidence="3" id="KW-1185">Reference proteome</keyword>
<feature type="domain" description="Conserved hypothetical protein CHP02391" evidence="1">
    <location>
        <begin position="136"/>
        <end position="250"/>
    </location>
</feature>
<evidence type="ECO:0000313" key="3">
    <source>
        <dbReference type="Proteomes" id="UP000576969"/>
    </source>
</evidence>
<dbReference type="NCBIfam" id="TIGR02391">
    <property type="entry name" value="hypoth_ymh"/>
    <property type="match status" value="1"/>
</dbReference>
<reference evidence="2 3" key="1">
    <citation type="submission" date="2020-07" db="EMBL/GenBank/DDBJ databases">
        <title>Sequencing the genomes of 1000 actinobacteria strains.</title>
        <authorList>
            <person name="Klenk H.-P."/>
        </authorList>
    </citation>
    <scope>NUCLEOTIDE SEQUENCE [LARGE SCALE GENOMIC DNA]</scope>
    <source>
        <strain evidence="2 3">DSM 24662</strain>
    </source>
</reference>
<name>A0A7Y9GMF5_9MICO</name>
<accession>A0A7Y9GMF5</accession>
<dbReference type="Proteomes" id="UP000576969">
    <property type="component" value="Unassembled WGS sequence"/>
</dbReference>
<sequence length="396" mass="44662">MSQLTVADRTFLEAALQLGGGYVLDFTNSSFAQFFDALGIDIFEERYAEYGTSKANRLRAFWKLGTELEVSASLAALADYVQAKRIAEGYDAVPEEHEARIREIASSLAGTSSPRPTLSGATTTEATVSKNLISIEIHEDIYSHIERYLATDDYFHAVEESYKVVREKLRELTGSEKSTDVFNENAQSNKHYRALFGKSAPAGMAEADFFRGIGYLHLGVQFLRNEKAHSLATFVEPNLAIHYISLASLAYDLITRFLSEEAVAEIEEIVRAKRKSYRSVRAFYADFEDGKWLQGISLPASVQSASARRLLKTRWLEEADLTKSYDHSNMVFMRLELVVDELTEADLDLLIDLPTEDSYGNHQEAGMWPFLEFVQRRDPGKLSERAKKRLAEFAAR</sequence>
<dbReference type="AlphaFoldDB" id="A0A7Y9GMF5"/>
<dbReference type="EMBL" id="JACCBV010000001">
    <property type="protein sequence ID" value="NYE19189.1"/>
    <property type="molecule type" value="Genomic_DNA"/>
</dbReference>
<proteinExistence type="predicted"/>
<evidence type="ECO:0000259" key="1">
    <source>
        <dbReference type="Pfam" id="PF09509"/>
    </source>
</evidence>
<comment type="caution">
    <text evidence="2">The sequence shown here is derived from an EMBL/GenBank/DDBJ whole genome shotgun (WGS) entry which is preliminary data.</text>
</comment>
<gene>
    <name evidence="2" type="ORF">BJ991_001217</name>
</gene>
<organism evidence="2 3">
    <name type="scientific">Microbacterium immunditiarum</name>
    <dbReference type="NCBI Taxonomy" id="337480"/>
    <lineage>
        <taxon>Bacteria</taxon>
        <taxon>Bacillati</taxon>
        <taxon>Actinomycetota</taxon>
        <taxon>Actinomycetes</taxon>
        <taxon>Micrococcales</taxon>
        <taxon>Microbacteriaceae</taxon>
        <taxon>Microbacterium</taxon>
    </lineage>
</organism>
<dbReference type="RefSeq" id="WP_179488349.1">
    <property type="nucleotide sequence ID" value="NZ_JACCBV010000001.1"/>
</dbReference>
<dbReference type="InterPro" id="IPR012654">
    <property type="entry name" value="CHP02391"/>
</dbReference>
<dbReference type="Pfam" id="PF09509">
    <property type="entry name" value="Hypoth_Ymh"/>
    <property type="match status" value="1"/>
</dbReference>